<evidence type="ECO:0000256" key="5">
    <source>
        <dbReference type="ARBA" id="ARBA00023163"/>
    </source>
</evidence>
<dbReference type="OrthoDB" id="2021103at2759"/>
<keyword evidence="6" id="KW-0539">Nucleus</keyword>
<dbReference type="PANTHER" id="PTHR31221:SF130">
    <property type="entry name" value="WRKY TRANSCRIPTION FACTOR 3-RELATED"/>
    <property type="match status" value="1"/>
</dbReference>
<feature type="domain" description="WRKY" evidence="8">
    <location>
        <begin position="234"/>
        <end position="298"/>
    </location>
</feature>
<dbReference type="SMART" id="SM00774">
    <property type="entry name" value="WRKY"/>
    <property type="match status" value="2"/>
</dbReference>
<organism evidence="9 10">
    <name type="scientific">Cinnamomum micranthum f. kanehirae</name>
    <dbReference type="NCBI Taxonomy" id="337451"/>
    <lineage>
        <taxon>Eukaryota</taxon>
        <taxon>Viridiplantae</taxon>
        <taxon>Streptophyta</taxon>
        <taxon>Embryophyta</taxon>
        <taxon>Tracheophyta</taxon>
        <taxon>Spermatophyta</taxon>
        <taxon>Magnoliopsida</taxon>
        <taxon>Magnoliidae</taxon>
        <taxon>Laurales</taxon>
        <taxon>Lauraceae</taxon>
        <taxon>Cinnamomum</taxon>
    </lineage>
</organism>
<evidence type="ECO:0000256" key="7">
    <source>
        <dbReference type="SAM" id="MobiDB-lite"/>
    </source>
</evidence>
<feature type="region of interest" description="Disordered" evidence="7">
    <location>
        <begin position="349"/>
        <end position="374"/>
    </location>
</feature>
<dbReference type="Gene3D" id="2.20.25.80">
    <property type="entry name" value="WRKY domain"/>
    <property type="match status" value="2"/>
</dbReference>
<dbReference type="InterPro" id="IPR003657">
    <property type="entry name" value="WRKY_dom"/>
</dbReference>
<evidence type="ECO:0000256" key="4">
    <source>
        <dbReference type="ARBA" id="ARBA00023125"/>
    </source>
</evidence>
<evidence type="ECO:0000313" key="10">
    <source>
        <dbReference type="Proteomes" id="UP000283530"/>
    </source>
</evidence>
<comment type="subcellular location">
    <subcellularLocation>
        <location evidence="1">Nucleus</location>
    </subcellularLocation>
</comment>
<feature type="compositionally biased region" description="Polar residues" evidence="7">
    <location>
        <begin position="357"/>
        <end position="369"/>
    </location>
</feature>
<dbReference type="Pfam" id="PF03106">
    <property type="entry name" value="WRKY"/>
    <property type="match status" value="2"/>
</dbReference>
<evidence type="ECO:0000256" key="2">
    <source>
        <dbReference type="ARBA" id="ARBA00022737"/>
    </source>
</evidence>
<feature type="region of interest" description="Disordered" evidence="7">
    <location>
        <begin position="66"/>
        <end position="108"/>
    </location>
</feature>
<dbReference type="AlphaFoldDB" id="A0A3S3MJS6"/>
<feature type="compositionally biased region" description="Basic and acidic residues" evidence="7">
    <location>
        <begin position="86"/>
        <end position="102"/>
    </location>
</feature>
<keyword evidence="3" id="KW-0805">Transcription regulation</keyword>
<dbReference type="EMBL" id="QPKB01000003">
    <property type="protein sequence ID" value="RWR81327.1"/>
    <property type="molecule type" value="Genomic_DNA"/>
</dbReference>
<dbReference type="SUPFAM" id="SSF118290">
    <property type="entry name" value="WRKY DNA-binding domain"/>
    <property type="match status" value="2"/>
</dbReference>
<feature type="region of interest" description="Disordered" evidence="7">
    <location>
        <begin position="1"/>
        <end position="32"/>
    </location>
</feature>
<dbReference type="InterPro" id="IPR044810">
    <property type="entry name" value="WRKY_plant"/>
</dbReference>
<reference evidence="9 10" key="1">
    <citation type="journal article" date="2019" name="Nat. Plants">
        <title>Stout camphor tree genome fills gaps in understanding of flowering plant genome evolution.</title>
        <authorList>
            <person name="Chaw S.M."/>
            <person name="Liu Y.C."/>
            <person name="Wu Y.W."/>
            <person name="Wang H.Y."/>
            <person name="Lin C.I."/>
            <person name="Wu C.S."/>
            <person name="Ke H.M."/>
            <person name="Chang L.Y."/>
            <person name="Hsu C.Y."/>
            <person name="Yang H.T."/>
            <person name="Sudianto E."/>
            <person name="Hsu M.H."/>
            <person name="Wu K.P."/>
            <person name="Wang L.N."/>
            <person name="Leebens-Mack J.H."/>
            <person name="Tsai I.J."/>
        </authorList>
    </citation>
    <scope>NUCLEOTIDE SEQUENCE [LARGE SCALE GENOMIC DNA]</scope>
    <source>
        <strain evidence="10">cv. Chaw 1501</strain>
        <tissue evidence="9">Young leaves</tissue>
    </source>
</reference>
<keyword evidence="2" id="KW-0677">Repeat</keyword>
<keyword evidence="10" id="KW-1185">Reference proteome</keyword>
<dbReference type="GO" id="GO:0043565">
    <property type="term" value="F:sequence-specific DNA binding"/>
    <property type="evidence" value="ECO:0007669"/>
    <property type="project" value="InterPro"/>
</dbReference>
<evidence type="ECO:0000256" key="1">
    <source>
        <dbReference type="ARBA" id="ARBA00004123"/>
    </source>
</evidence>
<dbReference type="GO" id="GO:0005634">
    <property type="term" value="C:nucleus"/>
    <property type="evidence" value="ECO:0007669"/>
    <property type="project" value="UniProtKB-SubCell"/>
</dbReference>
<evidence type="ECO:0000256" key="3">
    <source>
        <dbReference type="ARBA" id="ARBA00023015"/>
    </source>
</evidence>
<dbReference type="Proteomes" id="UP000283530">
    <property type="component" value="Unassembled WGS sequence"/>
</dbReference>
<feature type="domain" description="WRKY" evidence="8">
    <location>
        <begin position="420"/>
        <end position="485"/>
    </location>
</feature>
<evidence type="ECO:0000259" key="8">
    <source>
        <dbReference type="PROSITE" id="PS50811"/>
    </source>
</evidence>
<dbReference type="InterPro" id="IPR036576">
    <property type="entry name" value="WRKY_dom_sf"/>
</dbReference>
<evidence type="ECO:0000313" key="9">
    <source>
        <dbReference type="EMBL" id="RWR81327.1"/>
    </source>
</evidence>
<dbReference type="STRING" id="337451.A0A3S3MJS6"/>
<dbReference type="FunFam" id="2.20.25.80:FF:000001">
    <property type="entry name" value="WRKY transcription factor 33"/>
    <property type="match status" value="1"/>
</dbReference>
<sequence>MAEKDGAPTKSAPPRPTIDLPPRENFFFRGSNASPGPMTLVSSFFSENDPESDCRSFSQLLAGAMSPGVRWPKSSDNSAAAAAEAESLRGRDSGDGKREEGFRSNQNRPMSLVMAAQSPGMFTIPSGLSPGCFLDSPGLFSSGQGHFGMISHQQALAQVTAQAAQSQSHIHTQADYPPSLAPTMSVSSSYPTHPAATTMPLQKNPSLTSDAKTATVEALEVSRSDQRSQPPVVTVDKPNDDGYNWRKYGQKQVKGSEYPRSYYKCSHPDCPVKKKVERSVDGQVTEIIYKGAHSHQKPQQSRRAKEGGLLPSGSAELNERTSLLVNSEIGSQGHTGNFGRSEEIVVASSVSKRDQESGQVISEQLSGSSDGEEVADAEVRTDAVDDNEPDLKKRCIETRVTESTSHRTVQEPRIIVQTTSEVDLLDDGYRWRKYGQKVVKGNPYPRSYYKCTNSGCNVRKHVERASADPGAVITTYEGKHNHDVPIAKNSSHNTASNVAATNSAQLKSQNKMAYEHTSVKGIGYRNDNVRQPVSLVQMKEER</sequence>
<feature type="region of interest" description="Disordered" evidence="7">
    <location>
        <begin position="289"/>
        <end position="314"/>
    </location>
</feature>
<name>A0A3S3MJS6_9MAGN</name>
<feature type="region of interest" description="Disordered" evidence="7">
    <location>
        <begin position="219"/>
        <end position="246"/>
    </location>
</feature>
<dbReference type="PANTHER" id="PTHR31221">
    <property type="entry name" value="WRKY TRANSCRIPTION FACTOR PROTEIN 1-RELATED"/>
    <property type="match status" value="1"/>
</dbReference>
<dbReference type="PROSITE" id="PS50811">
    <property type="entry name" value="WRKY"/>
    <property type="match status" value="2"/>
</dbReference>
<feature type="compositionally biased region" description="Basic residues" evidence="7">
    <location>
        <begin position="292"/>
        <end position="302"/>
    </location>
</feature>
<protein>
    <submittedName>
        <fullName evidence="9">DNA-binding WRKY</fullName>
    </submittedName>
</protein>
<keyword evidence="4 9" id="KW-0238">DNA-binding</keyword>
<evidence type="ECO:0000256" key="6">
    <source>
        <dbReference type="ARBA" id="ARBA00023242"/>
    </source>
</evidence>
<proteinExistence type="predicted"/>
<gene>
    <name evidence="9" type="ORF">CKAN_01000500</name>
</gene>
<keyword evidence="5" id="KW-0804">Transcription</keyword>
<dbReference type="GO" id="GO:0003700">
    <property type="term" value="F:DNA-binding transcription factor activity"/>
    <property type="evidence" value="ECO:0007669"/>
    <property type="project" value="InterPro"/>
</dbReference>
<accession>A0A3S3MJS6</accession>
<comment type="caution">
    <text evidence="9">The sequence shown here is derived from an EMBL/GenBank/DDBJ whole genome shotgun (WGS) entry which is preliminary data.</text>
</comment>
<dbReference type="FunFam" id="2.20.25.80:FF:000006">
    <property type="entry name" value="WRKY transcription factor"/>
    <property type="match status" value="1"/>
</dbReference>